<dbReference type="Gene3D" id="2.40.320.10">
    <property type="entry name" value="Hypothetical Protein Pfu-838710-001"/>
    <property type="match status" value="1"/>
</dbReference>
<keyword evidence="1" id="KW-0472">Membrane</keyword>
<dbReference type="GeneTree" id="ENSGT00390000005996"/>
<dbReference type="GO" id="GO:0000287">
    <property type="term" value="F:magnesium ion binding"/>
    <property type="evidence" value="ECO:0007669"/>
    <property type="project" value="TreeGrafter"/>
</dbReference>
<dbReference type="InterPro" id="IPR033469">
    <property type="entry name" value="CYTH-like_dom_sf"/>
</dbReference>
<dbReference type="GO" id="GO:0042357">
    <property type="term" value="P:thiamine diphosphate metabolic process"/>
    <property type="evidence" value="ECO:0007669"/>
    <property type="project" value="TreeGrafter"/>
</dbReference>
<name>A0A8D0A2B3_SANLU</name>
<feature type="domain" description="CYTH" evidence="2">
    <location>
        <begin position="27"/>
        <end position="216"/>
    </location>
</feature>
<proteinExistence type="predicted"/>
<reference evidence="3" key="2">
    <citation type="submission" date="2025-09" db="UniProtKB">
        <authorList>
            <consortium name="Ensembl"/>
        </authorList>
    </citation>
    <scope>IDENTIFICATION</scope>
</reference>
<dbReference type="PANTHER" id="PTHR14586">
    <property type="entry name" value="THIAMINE-TRIPHOSPHATASE"/>
    <property type="match status" value="1"/>
</dbReference>
<dbReference type="SMART" id="SM01118">
    <property type="entry name" value="CYTH"/>
    <property type="match status" value="1"/>
</dbReference>
<reference evidence="3" key="1">
    <citation type="submission" date="2025-08" db="UniProtKB">
        <authorList>
            <consortium name="Ensembl"/>
        </authorList>
    </citation>
    <scope>IDENTIFICATION</scope>
</reference>
<dbReference type="Proteomes" id="UP000694568">
    <property type="component" value="Unplaced"/>
</dbReference>
<dbReference type="PANTHER" id="PTHR14586:SF1">
    <property type="entry name" value="THIAMINE-TRIPHOSPHATASE"/>
    <property type="match status" value="1"/>
</dbReference>
<protein>
    <submittedName>
        <fullName evidence="3">Thiamine triphosphatase</fullName>
    </submittedName>
</protein>
<dbReference type="GO" id="GO:0050333">
    <property type="term" value="F:thiamine triphosphate phosphatase activity"/>
    <property type="evidence" value="ECO:0007669"/>
    <property type="project" value="Ensembl"/>
</dbReference>
<organism evidence="3 4">
    <name type="scientific">Sander lucioperca</name>
    <name type="common">Pike-perch</name>
    <name type="synonym">Perca lucioperca</name>
    <dbReference type="NCBI Taxonomy" id="283035"/>
    <lineage>
        <taxon>Eukaryota</taxon>
        <taxon>Metazoa</taxon>
        <taxon>Chordata</taxon>
        <taxon>Craniata</taxon>
        <taxon>Vertebrata</taxon>
        <taxon>Euteleostomi</taxon>
        <taxon>Actinopterygii</taxon>
        <taxon>Neopterygii</taxon>
        <taxon>Teleostei</taxon>
        <taxon>Neoteleostei</taxon>
        <taxon>Acanthomorphata</taxon>
        <taxon>Eupercaria</taxon>
        <taxon>Perciformes</taxon>
        <taxon>Percoidei</taxon>
        <taxon>Percidae</taxon>
        <taxon>Luciopercinae</taxon>
        <taxon>Sander</taxon>
    </lineage>
</organism>
<evidence type="ECO:0000259" key="2">
    <source>
        <dbReference type="SMART" id="SM01118"/>
    </source>
</evidence>
<dbReference type="SUPFAM" id="SSF55154">
    <property type="entry name" value="CYTH-like phosphatases"/>
    <property type="match status" value="1"/>
</dbReference>
<keyword evidence="1" id="KW-1133">Transmembrane helix</keyword>
<gene>
    <name evidence="3" type="primary">thtpa</name>
</gene>
<dbReference type="Pfam" id="PF01928">
    <property type="entry name" value="CYTH"/>
    <property type="match status" value="1"/>
</dbReference>
<sequence length="231" mass="26610">SSIVCIGLVSIFYIYLSIYIIYLSSSHFFYPAVCLCQRQFCDQYFDTPKFELTLRDLWLRKRKECWELKCPTAVNGTKETSGEQSKAAALCSRYKEITNLPEIQLRVKEVLKDVCDDRETETSRSQEDESWLSKMNLVCFAEFTTVRRSFTVEEEEGVQIDLDQADFGYSVGEIEVLVPEGGDVQSALEKIERMAGMLGLTGDQRVEGKMNVYLKRNYPEHYAKLLSEHVL</sequence>
<evidence type="ECO:0000313" key="3">
    <source>
        <dbReference type="Ensembl" id="ENSSLUP00000046681.1"/>
    </source>
</evidence>
<keyword evidence="1" id="KW-0812">Transmembrane</keyword>
<dbReference type="AlphaFoldDB" id="A0A8D0A2B3"/>
<keyword evidence="4" id="KW-1185">Reference proteome</keyword>
<dbReference type="InterPro" id="IPR039582">
    <property type="entry name" value="THTPA"/>
</dbReference>
<accession>A0A8D0A2B3</accession>
<evidence type="ECO:0000256" key="1">
    <source>
        <dbReference type="SAM" id="Phobius"/>
    </source>
</evidence>
<feature type="transmembrane region" description="Helical" evidence="1">
    <location>
        <begin position="12"/>
        <end position="30"/>
    </location>
</feature>
<dbReference type="Ensembl" id="ENSSLUT00000048118.1">
    <property type="protein sequence ID" value="ENSSLUP00000046681.1"/>
    <property type="gene ID" value="ENSSLUG00000020559.1"/>
</dbReference>
<dbReference type="InterPro" id="IPR023577">
    <property type="entry name" value="CYTH_domain"/>
</dbReference>
<evidence type="ECO:0000313" key="4">
    <source>
        <dbReference type="Proteomes" id="UP000694568"/>
    </source>
</evidence>